<feature type="binding site" evidence="3">
    <location>
        <position position="81"/>
    </location>
    <ligand>
        <name>Mg(2+)</name>
        <dbReference type="ChEBI" id="CHEBI:18420"/>
        <label>1</label>
    </ligand>
</feature>
<organism evidence="5">
    <name type="scientific">uncultured spirochete</name>
    <dbReference type="NCBI Taxonomy" id="156406"/>
    <lineage>
        <taxon>Bacteria</taxon>
        <taxon>Pseudomonadati</taxon>
        <taxon>Spirochaetota</taxon>
        <taxon>Spirochaetia</taxon>
        <taxon>Spirochaetales</taxon>
        <taxon>environmental samples</taxon>
    </lineage>
</organism>
<dbReference type="InterPro" id="IPR036705">
    <property type="entry name" value="Ribosyl_crysJ1_sf"/>
</dbReference>
<dbReference type="GO" id="GO:0046872">
    <property type="term" value="F:metal ion binding"/>
    <property type="evidence" value="ECO:0007669"/>
    <property type="project" value="UniProtKB-KW"/>
</dbReference>
<keyword evidence="3" id="KW-0479">Metal-binding</keyword>
<feature type="binding site" evidence="3">
    <location>
        <position position="82"/>
    </location>
    <ligand>
        <name>Mg(2+)</name>
        <dbReference type="ChEBI" id="CHEBI:18420"/>
        <label>1</label>
    </ligand>
</feature>
<accession>A0A3P3XRQ2</accession>
<dbReference type="EMBL" id="FWDO01000005">
    <property type="protein sequence ID" value="SLM18749.1"/>
    <property type="molecule type" value="Genomic_DNA"/>
</dbReference>
<feature type="binding site" evidence="3">
    <location>
        <position position="307"/>
    </location>
    <ligand>
        <name>Mg(2+)</name>
        <dbReference type="ChEBI" id="CHEBI:18420"/>
        <label>1</label>
    </ligand>
</feature>
<evidence type="ECO:0000313" key="5">
    <source>
        <dbReference type="EMBL" id="SLM18749.1"/>
    </source>
</evidence>
<dbReference type="GO" id="GO:0016787">
    <property type="term" value="F:hydrolase activity"/>
    <property type="evidence" value="ECO:0007669"/>
    <property type="project" value="UniProtKB-KW"/>
</dbReference>
<feature type="binding site" evidence="3">
    <location>
        <position position="305"/>
    </location>
    <ligand>
        <name>Mg(2+)</name>
        <dbReference type="ChEBI" id="CHEBI:18420"/>
        <label>2</label>
    </ligand>
</feature>
<dbReference type="InterPro" id="IPR050792">
    <property type="entry name" value="ADP-ribosylglycohydrolase"/>
</dbReference>
<dbReference type="PANTHER" id="PTHR16222:SF24">
    <property type="entry name" value="ADP-RIBOSYLHYDROLASE ARH3"/>
    <property type="match status" value="1"/>
</dbReference>
<evidence type="ECO:0000256" key="1">
    <source>
        <dbReference type="ARBA" id="ARBA00010702"/>
    </source>
</evidence>
<dbReference type="SUPFAM" id="SSF101478">
    <property type="entry name" value="ADP-ribosylglycohydrolase"/>
    <property type="match status" value="1"/>
</dbReference>
<keyword evidence="2" id="KW-0378">Hydrolase</keyword>
<dbReference type="InterPro" id="IPR005502">
    <property type="entry name" value="Ribosyl_crysJ1"/>
</dbReference>
<dbReference type="Gene3D" id="1.10.4080.10">
    <property type="entry name" value="ADP-ribosylation/Crystallin J1"/>
    <property type="match status" value="1"/>
</dbReference>
<feature type="binding site" evidence="3">
    <location>
        <position position="83"/>
    </location>
    <ligand>
        <name>Mg(2+)</name>
        <dbReference type="ChEBI" id="CHEBI:18420"/>
        <label>1</label>
    </ligand>
</feature>
<reference evidence="5" key="1">
    <citation type="submission" date="2017-02" db="EMBL/GenBank/DDBJ databases">
        <authorList>
            <person name="Regsiter A."/>
            <person name="William W."/>
        </authorList>
    </citation>
    <scope>NUCLEOTIDE SEQUENCE</scope>
    <source>
        <strain evidence="5">BdmA 4</strain>
    </source>
</reference>
<dbReference type="PANTHER" id="PTHR16222">
    <property type="entry name" value="ADP-RIBOSYLGLYCOHYDROLASE"/>
    <property type="match status" value="1"/>
</dbReference>
<protein>
    <submittedName>
        <fullName evidence="5">ADP-ribosylation/Crystallin J1</fullName>
    </submittedName>
</protein>
<proteinExistence type="inferred from homology"/>
<feature type="region of interest" description="Disordered" evidence="4">
    <location>
        <begin position="1"/>
        <end position="23"/>
    </location>
</feature>
<keyword evidence="3" id="KW-0460">Magnesium</keyword>
<evidence type="ECO:0000256" key="4">
    <source>
        <dbReference type="SAM" id="MobiDB-lite"/>
    </source>
</evidence>
<evidence type="ECO:0000256" key="3">
    <source>
        <dbReference type="PIRSR" id="PIRSR605502-1"/>
    </source>
</evidence>
<feature type="binding site" evidence="3">
    <location>
        <position position="308"/>
    </location>
    <ligand>
        <name>Mg(2+)</name>
        <dbReference type="ChEBI" id="CHEBI:18420"/>
        <label>1</label>
    </ligand>
</feature>
<dbReference type="Pfam" id="PF03747">
    <property type="entry name" value="ADP_ribosyl_GH"/>
    <property type="match status" value="1"/>
</dbReference>
<name>A0A3P3XRQ2_9SPIR</name>
<gene>
    <name evidence="5" type="ORF">SPIRO4BDMA_50264</name>
</gene>
<dbReference type="AlphaFoldDB" id="A0A3P3XRQ2"/>
<sequence>MREQKSAGGRPMQDLSGPPPREFSPELLRGILTAYSVGDAMGMPTEFMTRPEIRAKFGLVDRLLEPSESQNHPNIPRASVTDDTEQVCALLEEYAERDRVDARDTALRLLRWMRESGAIEKKYIGPSSKTALEAIEGGAAPEDAGLGGTTCGGVMRSPAAVLFAAIRQKPLAECVRACLLPTHNTHLALEAALGYAYALRAAMRGESVGQILDEMETGAAEGARLAPYPMCGPSLAARVRHFMARQFQAQSASFSGADEVLDFIYNVYGTTLASVDVASAALCIFLAARDDVWLAIRMGASIGGDTDTIAALEGALSAAYALSHDRAINIPRAIVREVTEKNKLDFDSLIERLLA</sequence>
<evidence type="ECO:0000256" key="2">
    <source>
        <dbReference type="ARBA" id="ARBA00022801"/>
    </source>
</evidence>
<comment type="cofactor">
    <cofactor evidence="3">
        <name>Mg(2+)</name>
        <dbReference type="ChEBI" id="CHEBI:18420"/>
    </cofactor>
    <text evidence="3">Binds 2 magnesium ions per subunit.</text>
</comment>
<comment type="similarity">
    <text evidence="1">Belongs to the ADP-ribosylglycohydrolase family.</text>
</comment>